<dbReference type="PANTHER" id="PTHR48090">
    <property type="entry name" value="UNDECAPRENYL-PHOSPHATE 4-DEOXY-4-FORMAMIDO-L-ARABINOSE TRANSFERASE-RELATED"/>
    <property type="match status" value="1"/>
</dbReference>
<dbReference type="InterPro" id="IPR001173">
    <property type="entry name" value="Glyco_trans_2-like"/>
</dbReference>
<dbReference type="Pfam" id="PF00535">
    <property type="entry name" value="Glycos_transf_2"/>
    <property type="match status" value="1"/>
</dbReference>
<evidence type="ECO:0000256" key="8">
    <source>
        <dbReference type="SAM" id="Phobius"/>
    </source>
</evidence>
<name>A0A0G1HFS1_UNCKA</name>
<dbReference type="Gene3D" id="3.90.550.10">
    <property type="entry name" value="Spore Coat Polysaccharide Biosynthesis Protein SpsA, Chain A"/>
    <property type="match status" value="1"/>
</dbReference>
<comment type="caution">
    <text evidence="10">The sequence shown here is derived from an EMBL/GenBank/DDBJ whole genome shotgun (WGS) entry which is preliminary data.</text>
</comment>
<feature type="domain" description="Glycosyltransferase 2-like" evidence="9">
    <location>
        <begin position="16"/>
        <end position="148"/>
    </location>
</feature>
<keyword evidence="3 10" id="KW-0808">Transferase</keyword>
<dbReference type="AlphaFoldDB" id="A0A0G1HFS1"/>
<evidence type="ECO:0000256" key="5">
    <source>
        <dbReference type="ARBA" id="ARBA00022985"/>
    </source>
</evidence>
<reference evidence="10 11" key="1">
    <citation type="journal article" date="2015" name="Nature">
        <title>rRNA introns, odd ribosomes, and small enigmatic genomes across a large radiation of phyla.</title>
        <authorList>
            <person name="Brown C.T."/>
            <person name="Hug L.A."/>
            <person name="Thomas B.C."/>
            <person name="Sharon I."/>
            <person name="Castelle C.J."/>
            <person name="Singh A."/>
            <person name="Wilkins M.J."/>
            <person name="Williams K.H."/>
            <person name="Banfield J.F."/>
        </authorList>
    </citation>
    <scope>NUCLEOTIDE SEQUENCE [LARGE SCALE GENOMIC DNA]</scope>
</reference>
<proteinExistence type="predicted"/>
<dbReference type="Proteomes" id="UP000034128">
    <property type="component" value="Unassembled WGS sequence"/>
</dbReference>
<evidence type="ECO:0000256" key="6">
    <source>
        <dbReference type="ARBA" id="ARBA00022989"/>
    </source>
</evidence>
<keyword evidence="2" id="KW-0328">Glycosyltransferase</keyword>
<organism evidence="10 11">
    <name type="scientific">candidate division WWE3 bacterium GW2011_GWA2_44_16</name>
    <dbReference type="NCBI Taxonomy" id="1619110"/>
    <lineage>
        <taxon>Bacteria</taxon>
        <taxon>Katanobacteria</taxon>
    </lineage>
</organism>
<evidence type="ECO:0000259" key="9">
    <source>
        <dbReference type="Pfam" id="PF00535"/>
    </source>
</evidence>
<sequence>MVQKRRGSMDGVKKISLVIPCYNEEKNITRTLDGILEVFKSSSILAKYDFEVIAVDDGSKDATWAQIVEYAKKDNHIHGVRLMGNFGQSCGYQAGFDASTGEYVITVSADLEIPLENLAKVVELLEQGYDFVNTNRKNRWGGEKKAKSGMANKIISRVSGVCMQDRGSGMKGFSRVLVDNLKFYGDMHRFIPDYLTVYRAKMTEFDVEFKDRDFGVSAYKGSKRTIQVLLDIVTLAFMLKFARKPFTMMPGRFFGFTGAVITGFGSLGIVYLIVLKLLGYSIGDRPLLIASVLLIVVGVQLVMTGLLGELMMRTYFESSGRRTYAVRQTI</sequence>
<dbReference type="EMBL" id="LCIA01000007">
    <property type="protein sequence ID" value="KKT45353.1"/>
    <property type="molecule type" value="Genomic_DNA"/>
</dbReference>
<keyword evidence="1" id="KW-1003">Cell membrane</keyword>
<evidence type="ECO:0000256" key="1">
    <source>
        <dbReference type="ARBA" id="ARBA00022475"/>
    </source>
</evidence>
<keyword evidence="7 8" id="KW-0472">Membrane</keyword>
<feature type="transmembrane region" description="Helical" evidence="8">
    <location>
        <begin position="253"/>
        <end position="275"/>
    </location>
</feature>
<evidence type="ECO:0000256" key="2">
    <source>
        <dbReference type="ARBA" id="ARBA00022676"/>
    </source>
</evidence>
<evidence type="ECO:0000256" key="3">
    <source>
        <dbReference type="ARBA" id="ARBA00022679"/>
    </source>
</evidence>
<keyword evidence="4 8" id="KW-0812">Transmembrane</keyword>
<dbReference type="GO" id="GO:0016757">
    <property type="term" value="F:glycosyltransferase activity"/>
    <property type="evidence" value="ECO:0007669"/>
    <property type="project" value="UniProtKB-KW"/>
</dbReference>
<protein>
    <submittedName>
        <fullName evidence="10">Undecaprenyl-phosphate 4-deoxy-4-formamido-L-arabinose transferase</fullName>
    </submittedName>
</protein>
<dbReference type="GO" id="GO:0005886">
    <property type="term" value="C:plasma membrane"/>
    <property type="evidence" value="ECO:0007669"/>
    <property type="project" value="TreeGrafter"/>
</dbReference>
<dbReference type="PANTHER" id="PTHR48090:SF3">
    <property type="entry name" value="UNDECAPRENYL-PHOSPHATE 4-DEOXY-4-FORMAMIDO-L-ARABINOSE TRANSFERASE"/>
    <property type="match status" value="1"/>
</dbReference>
<evidence type="ECO:0000313" key="10">
    <source>
        <dbReference type="EMBL" id="KKT45353.1"/>
    </source>
</evidence>
<feature type="transmembrane region" description="Helical" evidence="8">
    <location>
        <begin position="287"/>
        <end position="312"/>
    </location>
</feature>
<keyword evidence="6 8" id="KW-1133">Transmembrane helix</keyword>
<dbReference type="STRING" id="1619110.UW36_C0007G0034"/>
<evidence type="ECO:0000313" key="11">
    <source>
        <dbReference type="Proteomes" id="UP000034128"/>
    </source>
</evidence>
<evidence type="ECO:0000256" key="7">
    <source>
        <dbReference type="ARBA" id="ARBA00023136"/>
    </source>
</evidence>
<dbReference type="InterPro" id="IPR050256">
    <property type="entry name" value="Glycosyltransferase_2"/>
</dbReference>
<keyword evidence="5" id="KW-0448">Lipopolysaccharide biosynthesis</keyword>
<dbReference type="SUPFAM" id="SSF53448">
    <property type="entry name" value="Nucleotide-diphospho-sugar transferases"/>
    <property type="match status" value="1"/>
</dbReference>
<dbReference type="CDD" id="cd04187">
    <property type="entry name" value="DPM1_like_bac"/>
    <property type="match status" value="1"/>
</dbReference>
<dbReference type="InterPro" id="IPR029044">
    <property type="entry name" value="Nucleotide-diphossugar_trans"/>
</dbReference>
<dbReference type="GO" id="GO:0009103">
    <property type="term" value="P:lipopolysaccharide biosynthetic process"/>
    <property type="evidence" value="ECO:0007669"/>
    <property type="project" value="UniProtKB-KW"/>
</dbReference>
<accession>A0A0G1HFS1</accession>
<gene>
    <name evidence="10" type="ORF">UW36_C0007G0034</name>
</gene>
<evidence type="ECO:0000256" key="4">
    <source>
        <dbReference type="ARBA" id="ARBA00022692"/>
    </source>
</evidence>